<dbReference type="RefSeq" id="NP_569772.1">
    <property type="nucleotide sequence ID" value="NC_003387.1"/>
</dbReference>
<evidence type="ECO:0000313" key="2">
    <source>
        <dbReference type="Proteomes" id="UP000002133"/>
    </source>
</evidence>
<name>Q9ZX41_BPMT4</name>
<organism evidence="1 2">
    <name type="scientific">Mycobacterium phage TM4</name>
    <name type="common">Mycobacteriophage TM4</name>
    <dbReference type="NCBI Taxonomy" id="88870"/>
    <lineage>
        <taxon>Viruses</taxon>
        <taxon>Duplodnaviria</taxon>
        <taxon>Heunggongvirae</taxon>
        <taxon>Uroviricota</taxon>
        <taxon>Caudoviricetes</taxon>
        <taxon>Weiservirinae</taxon>
        <taxon>Timquatrovirus</taxon>
        <taxon>Timquatrovirus TM4</taxon>
        <taxon>Mycobacterium virus TM4</taxon>
    </lineage>
</organism>
<sequence length="49" mass="5094">MRCARPKSANSAPRLTPGGVSAFLGPVDAPTVLRLSCWGINTPADRSPT</sequence>
<gene>
    <name evidence="1" type="primary">37</name>
    <name evidence="1" type="ORF">TM4_37</name>
</gene>
<evidence type="ECO:0000313" key="1">
    <source>
        <dbReference type="EMBL" id="AAD17604.1"/>
    </source>
</evidence>
<dbReference type="KEGG" id="vg:932257"/>
<organismHost>
    <name type="scientific">Mycobacterium</name>
    <dbReference type="NCBI Taxonomy" id="1763"/>
</organismHost>
<dbReference type="EMBL" id="AF068845">
    <property type="protein sequence ID" value="AAD17604.1"/>
    <property type="molecule type" value="Genomic_DNA"/>
</dbReference>
<accession>Q9ZX41</accession>
<protein>
    <submittedName>
        <fullName evidence="1">Uncharacterized protein</fullName>
    </submittedName>
</protein>
<reference evidence="1 2" key="1">
    <citation type="journal article" date="1998" name="Tuber. Lung Dis.">
        <title>Mycobacteriophage TM4: genome structure and gene expression.</title>
        <authorList>
            <person name="Ford M.E."/>
            <person name="Stenstrom C."/>
            <person name="Hendrix R.W."/>
            <person name="Hatfull G.F."/>
        </authorList>
    </citation>
    <scope>NUCLEOTIDE SEQUENCE</scope>
</reference>
<dbReference type="Proteomes" id="UP000002133">
    <property type="component" value="Segment"/>
</dbReference>
<keyword evidence="2" id="KW-1185">Reference proteome</keyword>
<proteinExistence type="predicted"/>